<keyword evidence="1" id="KW-0472">Membrane</keyword>
<proteinExistence type="predicted"/>
<sequence length="113" mass="12871">MGITWMEFVLLTLACFRLTRLLVDDTITDWLRAPFHHYIEQIDQEGNVETFIEVKGKGIQAFIGELLSCHWCTGIWASGTLIAGWVMIPYFEWVILLLGIAGAAAILRVFLDR</sequence>
<dbReference type="Pfam" id="PF07098">
    <property type="entry name" value="DUF1360"/>
    <property type="match status" value="1"/>
</dbReference>
<evidence type="ECO:0000313" key="3">
    <source>
        <dbReference type="Proteomes" id="UP000198584"/>
    </source>
</evidence>
<dbReference type="Proteomes" id="UP000198584">
    <property type="component" value="Unassembled WGS sequence"/>
</dbReference>
<dbReference type="STRING" id="571932.SAMN05421743_10185"/>
<evidence type="ECO:0000313" key="2">
    <source>
        <dbReference type="EMBL" id="SDZ75802.1"/>
    </source>
</evidence>
<dbReference type="EMBL" id="FNQR01000001">
    <property type="protein sequence ID" value="SDZ75802.1"/>
    <property type="molecule type" value="Genomic_DNA"/>
</dbReference>
<keyword evidence="1" id="KW-1133">Transmembrane helix</keyword>
<keyword evidence="1" id="KW-0812">Transmembrane</keyword>
<keyword evidence="3" id="KW-1185">Reference proteome</keyword>
<gene>
    <name evidence="2" type="ORF">SAMN05421743_10185</name>
</gene>
<protein>
    <recommendedName>
        <fullName evidence="4">Sporulation protein YjcA</fullName>
    </recommendedName>
</protein>
<accession>A0A1H3VNX5</accession>
<feature type="transmembrane region" description="Helical" evidence="1">
    <location>
        <begin position="90"/>
        <end position="111"/>
    </location>
</feature>
<evidence type="ECO:0008006" key="4">
    <source>
        <dbReference type="Google" id="ProtNLM"/>
    </source>
</evidence>
<dbReference type="RefSeq" id="WP_425441619.1">
    <property type="nucleotide sequence ID" value="NZ_FNQR01000001.1"/>
</dbReference>
<reference evidence="2 3" key="1">
    <citation type="submission" date="2016-10" db="EMBL/GenBank/DDBJ databases">
        <authorList>
            <person name="de Groot N.N."/>
        </authorList>
    </citation>
    <scope>NUCLEOTIDE SEQUENCE [LARGE SCALE GENOMIC DNA]</scope>
    <source>
        <strain evidence="2 3">CCM7597</strain>
    </source>
</reference>
<evidence type="ECO:0000256" key="1">
    <source>
        <dbReference type="SAM" id="Phobius"/>
    </source>
</evidence>
<name>A0A1H3VNX5_9BACI</name>
<dbReference type="AlphaFoldDB" id="A0A1H3VNX5"/>
<dbReference type="InterPro" id="IPR010773">
    <property type="entry name" value="Mycophage_PG1_Gp7"/>
</dbReference>
<organism evidence="2 3">
    <name type="scientific">Thalassobacillus cyri</name>
    <dbReference type="NCBI Taxonomy" id="571932"/>
    <lineage>
        <taxon>Bacteria</taxon>
        <taxon>Bacillati</taxon>
        <taxon>Bacillota</taxon>
        <taxon>Bacilli</taxon>
        <taxon>Bacillales</taxon>
        <taxon>Bacillaceae</taxon>
        <taxon>Thalassobacillus</taxon>
    </lineage>
</organism>